<evidence type="ECO:0000313" key="2">
    <source>
        <dbReference type="EMBL" id="MBI9113592.1"/>
    </source>
</evidence>
<dbReference type="Proteomes" id="UP000602087">
    <property type="component" value="Unassembled WGS sequence"/>
</dbReference>
<feature type="region of interest" description="Disordered" evidence="1">
    <location>
        <begin position="31"/>
        <end position="51"/>
    </location>
</feature>
<organism evidence="2 3">
    <name type="scientific">Sanguibacter suaedae</name>
    <dbReference type="NCBI Taxonomy" id="2795737"/>
    <lineage>
        <taxon>Bacteria</taxon>
        <taxon>Bacillati</taxon>
        <taxon>Actinomycetota</taxon>
        <taxon>Actinomycetes</taxon>
        <taxon>Micrococcales</taxon>
        <taxon>Sanguibacteraceae</taxon>
        <taxon>Sanguibacter</taxon>
    </lineage>
</organism>
<dbReference type="Pfam" id="PF16951">
    <property type="entry name" value="MaAIMP_sms"/>
    <property type="match status" value="1"/>
</dbReference>
<proteinExistence type="predicted"/>
<gene>
    <name evidence="2" type="ORF">JAV76_01030</name>
</gene>
<dbReference type="InterPro" id="IPR031596">
    <property type="entry name" value="MaAIMP_sms"/>
</dbReference>
<dbReference type="RefSeq" id="WP_198732153.1">
    <property type="nucleotide sequence ID" value="NZ_JAEINH010000001.1"/>
</dbReference>
<evidence type="ECO:0000313" key="3">
    <source>
        <dbReference type="Proteomes" id="UP000602087"/>
    </source>
</evidence>
<name>A0A934M5X1_9MICO</name>
<keyword evidence="3" id="KW-1185">Reference proteome</keyword>
<protein>
    <submittedName>
        <fullName evidence="2">Methionine/alanine import family NSS transporter small subunit</fullName>
    </submittedName>
</protein>
<comment type="caution">
    <text evidence="2">The sequence shown here is derived from an EMBL/GenBank/DDBJ whole genome shotgun (WGS) entry which is preliminary data.</text>
</comment>
<dbReference type="AlphaFoldDB" id="A0A934M5X1"/>
<dbReference type="NCBIfam" id="NF033493">
    <property type="entry name" value="MetS_like_NSS"/>
    <property type="match status" value="1"/>
</dbReference>
<dbReference type="EMBL" id="JAEINH010000001">
    <property type="protein sequence ID" value="MBI9113592.1"/>
    <property type="molecule type" value="Genomic_DNA"/>
</dbReference>
<sequence>MTTTAVVVLVVSVLVVWGGLALSIVNLLRSPADVGPEGPAPDEPAVGERTD</sequence>
<accession>A0A934M5X1</accession>
<reference evidence="2" key="1">
    <citation type="submission" date="2020-12" db="EMBL/GenBank/DDBJ databases">
        <title>Sanguibacter suaedae sp. nov., isolated from Suaeda aralocaspica.</title>
        <authorList>
            <person name="Ma Q."/>
        </authorList>
    </citation>
    <scope>NUCLEOTIDE SEQUENCE</scope>
    <source>
        <strain evidence="2">YZGR15</strain>
    </source>
</reference>
<evidence type="ECO:0000256" key="1">
    <source>
        <dbReference type="SAM" id="MobiDB-lite"/>
    </source>
</evidence>